<protein>
    <recommendedName>
        <fullName evidence="3">Carboxy-S-adenosyl-L-methionine synthase</fullName>
        <shortName evidence="3">Cx-SAM synthase</shortName>
        <ecNumber evidence="3">2.1.3.-</ecNumber>
    </recommendedName>
</protein>
<evidence type="ECO:0000256" key="2">
    <source>
        <dbReference type="ARBA" id="ARBA00022691"/>
    </source>
</evidence>
<gene>
    <name evidence="3" type="primary">cmoA</name>
    <name evidence="6" type="ORF">A7E78_10030</name>
</gene>
<comment type="similarity">
    <text evidence="3">Belongs to the class I-like SAM-binding methyltransferase superfamily. Cx-SAM synthase family.</text>
</comment>
<dbReference type="InterPro" id="IPR029063">
    <property type="entry name" value="SAM-dependent_MTases_sf"/>
</dbReference>
<dbReference type="GO" id="GO:1904047">
    <property type="term" value="F:S-adenosyl-L-methionine binding"/>
    <property type="evidence" value="ECO:0007669"/>
    <property type="project" value="UniProtKB-UniRule"/>
</dbReference>
<dbReference type="HAMAP" id="MF_01589">
    <property type="entry name" value="Cx_SAM_synthase"/>
    <property type="match status" value="1"/>
</dbReference>
<evidence type="ECO:0000256" key="4">
    <source>
        <dbReference type="PIRSR" id="PIRSR006325-1"/>
    </source>
</evidence>
<sequence>MAKDDIYTGSRGPAPFEFNEQVASVFDDMITRSVPGYGELSGRLAQLAGHFYRPGSTIYDLGCSTGNFGMQLCEEMAGSDFHMLALDNSQPMLDIYAQRLAGVSPKGAIELICGDICSQPLQEASVVVITLTLQFLPQGERQALIDRIYRALRPGGVLLLTEKVVHPDPALDALQQDFYYRFKRERGYSELEISQKREALEDVLIPETIEAHEARLRQAGFRQLDLWFKWFNFASFLACKELV</sequence>
<comment type="function">
    <text evidence="3">Catalyzes the conversion of S-adenosyl-L-methionine (SAM) to carboxy-S-adenosyl-L-methionine (Cx-SAM).</text>
</comment>
<feature type="domain" description="Methyltransferase" evidence="5">
    <location>
        <begin position="58"/>
        <end position="156"/>
    </location>
</feature>
<feature type="binding site" evidence="3 4">
    <location>
        <position position="37"/>
    </location>
    <ligand>
        <name>S-adenosyl-L-methionine</name>
        <dbReference type="ChEBI" id="CHEBI:59789"/>
    </ligand>
</feature>
<comment type="caution">
    <text evidence="3">Lacks conserved residue(s) required for the propagation of feature annotation.</text>
</comment>
<dbReference type="OrthoDB" id="5386938at2"/>
<accession>A0A1L3GQE1</accession>
<comment type="catalytic activity">
    <reaction evidence="3">
        <text>prephenate + S-adenosyl-L-methionine = carboxy-S-adenosyl-L-methionine + 3-phenylpyruvate + H2O</text>
        <dbReference type="Rhea" id="RHEA:51692"/>
        <dbReference type="ChEBI" id="CHEBI:15377"/>
        <dbReference type="ChEBI" id="CHEBI:18005"/>
        <dbReference type="ChEBI" id="CHEBI:29934"/>
        <dbReference type="ChEBI" id="CHEBI:59789"/>
        <dbReference type="ChEBI" id="CHEBI:134278"/>
    </reaction>
</comment>
<keyword evidence="7" id="KW-1185">Reference proteome</keyword>
<dbReference type="PANTHER" id="PTHR43861:SF2">
    <property type="entry name" value="CARBOXY-S-ADENOSYL-L-METHIONINE SYNTHASE"/>
    <property type="match status" value="1"/>
</dbReference>
<keyword evidence="1 3" id="KW-0808">Transferase</keyword>
<dbReference type="CDD" id="cd02440">
    <property type="entry name" value="AdoMet_MTases"/>
    <property type="match status" value="1"/>
</dbReference>
<feature type="binding site" evidence="3 4">
    <location>
        <begin position="87"/>
        <end position="88"/>
    </location>
    <ligand>
        <name>S-adenosyl-L-methionine</name>
        <dbReference type="ChEBI" id="CHEBI:59789"/>
    </ligand>
</feature>
<name>A0A1L3GQE1_9BACT</name>
<keyword evidence="2 3" id="KW-0949">S-adenosyl-L-methionine</keyword>
<reference evidence="6 7" key="1">
    <citation type="journal article" date="2017" name="Genome Announc.">
        <title>Complete Genome Sequences of Two Acetylene-Fermenting Pelobacter acetylenicus Strains.</title>
        <authorList>
            <person name="Sutton J.M."/>
            <person name="Baesman S.M."/>
            <person name="Fierst J.L."/>
            <person name="Poret-Peterson A.T."/>
            <person name="Oremland R.S."/>
            <person name="Dunlap D.S."/>
            <person name="Akob D.M."/>
        </authorList>
    </citation>
    <scope>NUCLEOTIDE SEQUENCE [LARGE SCALE GENOMIC DNA]</scope>
    <source>
        <strain evidence="6 7">SFB93</strain>
    </source>
</reference>
<dbReference type="AlphaFoldDB" id="A0A1L3GQE1"/>
<dbReference type="Gene3D" id="3.40.50.150">
    <property type="entry name" value="Vaccinia Virus protein VP39"/>
    <property type="match status" value="1"/>
</dbReference>
<dbReference type="GO" id="GO:0002098">
    <property type="term" value="P:tRNA wobble uridine modification"/>
    <property type="evidence" value="ECO:0007669"/>
    <property type="project" value="InterPro"/>
</dbReference>
<feature type="binding site" evidence="3">
    <location>
        <position position="197"/>
    </location>
    <ligand>
        <name>S-adenosyl-L-methionine</name>
        <dbReference type="ChEBI" id="CHEBI:59789"/>
    </ligand>
</feature>
<evidence type="ECO:0000313" key="6">
    <source>
        <dbReference type="EMBL" id="APG28152.1"/>
    </source>
</evidence>
<dbReference type="STRING" id="1842532.A7E78_10030"/>
<dbReference type="GO" id="GO:0016743">
    <property type="term" value="F:carboxyl- or carbamoyltransferase activity"/>
    <property type="evidence" value="ECO:0007669"/>
    <property type="project" value="UniProtKB-UniRule"/>
</dbReference>
<dbReference type="EC" id="2.1.3.-" evidence="3"/>
<dbReference type="RefSeq" id="WP_072284112.1">
    <property type="nucleotide sequence ID" value="NZ_CP015519.1"/>
</dbReference>
<evidence type="ECO:0000313" key="7">
    <source>
        <dbReference type="Proteomes" id="UP000182517"/>
    </source>
</evidence>
<dbReference type="KEGG" id="pef:A7E78_10030"/>
<dbReference type="SUPFAM" id="SSF53335">
    <property type="entry name" value="S-adenosyl-L-methionine-dependent methyltransferases"/>
    <property type="match status" value="1"/>
</dbReference>
<evidence type="ECO:0000259" key="5">
    <source>
        <dbReference type="Pfam" id="PF13649"/>
    </source>
</evidence>
<dbReference type="NCBIfam" id="TIGR00740">
    <property type="entry name" value="carboxy-S-adenosyl-L-methionine synthase CmoA"/>
    <property type="match status" value="1"/>
</dbReference>
<dbReference type="InterPro" id="IPR005271">
    <property type="entry name" value="CmoA"/>
</dbReference>
<dbReference type="EMBL" id="CP015519">
    <property type="protein sequence ID" value="APG28152.1"/>
    <property type="molecule type" value="Genomic_DNA"/>
</dbReference>
<dbReference type="PIRSF" id="PIRSF006325">
    <property type="entry name" value="MeTrfase_bac"/>
    <property type="match status" value="1"/>
</dbReference>
<dbReference type="Pfam" id="PF13649">
    <property type="entry name" value="Methyltransf_25"/>
    <property type="match status" value="1"/>
</dbReference>
<feature type="binding site" evidence="3 4">
    <location>
        <begin position="115"/>
        <end position="116"/>
    </location>
    <ligand>
        <name>S-adenosyl-L-methionine</name>
        <dbReference type="ChEBI" id="CHEBI:59789"/>
    </ligand>
</feature>
<proteinExistence type="inferred from homology"/>
<feature type="binding site" evidence="3 4">
    <location>
        <begin position="62"/>
        <end position="64"/>
    </location>
    <ligand>
        <name>S-adenosyl-L-methionine</name>
        <dbReference type="ChEBI" id="CHEBI:59789"/>
    </ligand>
</feature>
<evidence type="ECO:0000256" key="3">
    <source>
        <dbReference type="HAMAP-Rule" id="MF_01589"/>
    </source>
</evidence>
<evidence type="ECO:0000256" key="1">
    <source>
        <dbReference type="ARBA" id="ARBA00022679"/>
    </source>
</evidence>
<dbReference type="InterPro" id="IPR041698">
    <property type="entry name" value="Methyltransf_25"/>
</dbReference>
<dbReference type="PANTHER" id="PTHR43861">
    <property type="entry name" value="TRANS-ACONITATE 2-METHYLTRANSFERASE-RELATED"/>
    <property type="match status" value="1"/>
</dbReference>
<organism evidence="6 7">
    <name type="scientific">Syntrophotalea acetylenivorans</name>
    <dbReference type="NCBI Taxonomy" id="1842532"/>
    <lineage>
        <taxon>Bacteria</taxon>
        <taxon>Pseudomonadati</taxon>
        <taxon>Thermodesulfobacteriota</taxon>
        <taxon>Desulfuromonadia</taxon>
        <taxon>Desulfuromonadales</taxon>
        <taxon>Syntrophotaleaceae</taxon>
        <taxon>Syntrophotalea</taxon>
    </lineage>
</organism>
<dbReference type="Proteomes" id="UP000182517">
    <property type="component" value="Chromosome"/>
</dbReference>